<feature type="transmembrane region" description="Helical" evidence="2">
    <location>
        <begin position="146"/>
        <end position="162"/>
    </location>
</feature>
<reference evidence="4 5" key="1">
    <citation type="submission" date="2018-12" db="EMBL/GenBank/DDBJ databases">
        <authorList>
            <consortium name="Pathogen Informatics"/>
        </authorList>
    </citation>
    <scope>NUCLEOTIDE SEQUENCE [LARGE SCALE GENOMIC DNA]</scope>
    <source>
        <strain evidence="4 5">NCTC13354</strain>
    </source>
</reference>
<dbReference type="RefSeq" id="WP_241968943.1">
    <property type="nucleotide sequence ID" value="NZ_LR134476.1"/>
</dbReference>
<dbReference type="EMBL" id="LR134476">
    <property type="protein sequence ID" value="VEI13353.1"/>
    <property type="molecule type" value="Genomic_DNA"/>
</dbReference>
<name>A0A3S4WGG2_9ACTO</name>
<evidence type="ECO:0000256" key="2">
    <source>
        <dbReference type="SAM" id="Phobius"/>
    </source>
</evidence>
<dbReference type="Pfam" id="PF12089">
    <property type="entry name" value="DUF3566"/>
    <property type="match status" value="1"/>
</dbReference>
<evidence type="ECO:0000259" key="3">
    <source>
        <dbReference type="Pfam" id="PF12089"/>
    </source>
</evidence>
<feature type="compositionally biased region" description="Low complexity" evidence="1">
    <location>
        <begin position="22"/>
        <end position="41"/>
    </location>
</feature>
<protein>
    <submittedName>
        <fullName evidence="4">Transmembrane domain of uncharacterized function (DUF3566)</fullName>
    </submittedName>
</protein>
<evidence type="ECO:0000313" key="5">
    <source>
        <dbReference type="Proteomes" id="UP000269542"/>
    </source>
</evidence>
<proteinExistence type="predicted"/>
<feature type="domain" description="DUF3566" evidence="3">
    <location>
        <begin position="49"/>
        <end position="164"/>
    </location>
</feature>
<feature type="transmembrane region" description="Helical" evidence="2">
    <location>
        <begin position="66"/>
        <end position="89"/>
    </location>
</feature>
<organism evidence="4 5">
    <name type="scientific">Trueperella bialowiezensis</name>
    <dbReference type="NCBI Taxonomy" id="312285"/>
    <lineage>
        <taxon>Bacteria</taxon>
        <taxon>Bacillati</taxon>
        <taxon>Actinomycetota</taxon>
        <taxon>Actinomycetes</taxon>
        <taxon>Actinomycetales</taxon>
        <taxon>Actinomycetaceae</taxon>
        <taxon>Trueperella</taxon>
    </lineage>
</organism>
<sequence length="165" mass="17638">MTETDQNPTVVNVEPPAAGDNPPARQAAGGEQAAGAAPVAPPRQDVGIRRVRMTISRVDPLSALKLSFLISVGIGIMIVISAIILWFVLDAMHVWARIENLLVTLNSEPLLELGQFMEFGRVVSFAVVVGVIEVVLLTLFGTVMALLYNVVAMLVGGLYITVTDE</sequence>
<feature type="transmembrane region" description="Helical" evidence="2">
    <location>
        <begin position="119"/>
        <end position="139"/>
    </location>
</feature>
<dbReference type="Proteomes" id="UP000269542">
    <property type="component" value="Chromosome"/>
</dbReference>
<feature type="compositionally biased region" description="Polar residues" evidence="1">
    <location>
        <begin position="1"/>
        <end position="10"/>
    </location>
</feature>
<dbReference type="KEGG" id="tbw:NCTC13354_01065"/>
<evidence type="ECO:0000256" key="1">
    <source>
        <dbReference type="SAM" id="MobiDB-lite"/>
    </source>
</evidence>
<evidence type="ECO:0000313" key="4">
    <source>
        <dbReference type="EMBL" id="VEI13353.1"/>
    </source>
</evidence>
<keyword evidence="2 4" id="KW-0812">Transmembrane</keyword>
<accession>A0A3S4WGG2</accession>
<feature type="region of interest" description="Disordered" evidence="1">
    <location>
        <begin position="1"/>
        <end position="41"/>
    </location>
</feature>
<keyword evidence="5" id="KW-1185">Reference proteome</keyword>
<gene>
    <name evidence="4" type="ORF">NCTC13354_01065</name>
</gene>
<keyword evidence="2" id="KW-1133">Transmembrane helix</keyword>
<dbReference type="InterPro" id="IPR021949">
    <property type="entry name" value="DUF3566_TM"/>
</dbReference>
<keyword evidence="2" id="KW-0472">Membrane</keyword>
<dbReference type="AlphaFoldDB" id="A0A3S4WGG2"/>